<sequence>MKIALFILSFFTLSFISASEINYEVSMPEPHTHYFEVKMEIIDYEKEYVDIKMPVWAPGSYLVREFAKSVENLSAKANNKLVSTEKLNKNTWRIHSNNAKNISITYAVYAFEMSVRTSFLDASHGYFNGSSIFMFVEELKNNPISLSIIPFEGWKKVSTSLTSVGDFKYKAPNYDILVDSPVEIGNHITFNFSSAGVTHHVAMYGEGNYDIEKLKVDMAKITQAATDVFGENPNKEYTFIIHNLTKGSGGLEHLSSTTLQVNRWTYDEDNYKGFLSLVAHEYFHLWNVKRIRPIELGPFDYNNENYTDLLWVMEGFTSYYDELLLYRAGIYTEDEIISKFRGSINNIENQPGNKVQPVADASFDAWIKAYRPTENSYNTTISYYTKGSVIANMLDLKIINSTNGEKSLDDLMKFLYSEYYKKEQRGFTSSEIKKAIENISGLDLTDFFKNYIDGTESFDYPTIFGYAGYNIETVLNKKPSLGISLNYNTISKVTRNSSAYDGGLNVNDEIIAIDGYRVNGKLDEFIQNKNVGDTINVLISRDEIIQSFEFPLKERGNTYYYILKENKEMNSVCKKWLRQL</sequence>
<dbReference type="OrthoDB" id="9778516at2"/>
<feature type="chain" id="PRO_5022733065" evidence="1">
    <location>
        <begin position="19"/>
        <end position="580"/>
    </location>
</feature>
<dbReference type="Proteomes" id="UP000321721">
    <property type="component" value="Unassembled WGS sequence"/>
</dbReference>
<dbReference type="InterPro" id="IPR040756">
    <property type="entry name" value="Peptidase_M61_N"/>
</dbReference>
<dbReference type="Gene3D" id="2.60.40.3650">
    <property type="match status" value="1"/>
</dbReference>
<evidence type="ECO:0000313" key="4">
    <source>
        <dbReference type="Proteomes" id="UP000321721"/>
    </source>
</evidence>
<dbReference type="EMBL" id="VOOS01000001">
    <property type="protein sequence ID" value="TXB67032.1"/>
    <property type="molecule type" value="Genomic_DNA"/>
</dbReference>
<dbReference type="Gene3D" id="1.10.390.10">
    <property type="entry name" value="Neutral Protease Domain 2"/>
    <property type="match status" value="1"/>
</dbReference>
<feature type="domain" description="PDZ" evidence="2">
    <location>
        <begin position="470"/>
        <end position="543"/>
    </location>
</feature>
<dbReference type="SUPFAM" id="SSF50156">
    <property type="entry name" value="PDZ domain-like"/>
    <property type="match status" value="1"/>
</dbReference>
<dbReference type="AlphaFoldDB" id="A0A5C6S097"/>
<dbReference type="Gene3D" id="2.30.42.10">
    <property type="match status" value="1"/>
</dbReference>
<dbReference type="InterPro" id="IPR027268">
    <property type="entry name" value="Peptidase_M4/M1_CTD_sf"/>
</dbReference>
<dbReference type="InterPro" id="IPR001478">
    <property type="entry name" value="PDZ"/>
</dbReference>
<name>A0A5C6S097_9FLAO</name>
<dbReference type="PROSITE" id="PS50106">
    <property type="entry name" value="PDZ"/>
    <property type="match status" value="1"/>
</dbReference>
<evidence type="ECO:0000313" key="3">
    <source>
        <dbReference type="EMBL" id="TXB67032.1"/>
    </source>
</evidence>
<dbReference type="PIRSF" id="PIRSF016493">
    <property type="entry name" value="Glycyl_aminpptds"/>
    <property type="match status" value="1"/>
</dbReference>
<dbReference type="SMART" id="SM00228">
    <property type="entry name" value="PDZ"/>
    <property type="match status" value="1"/>
</dbReference>
<keyword evidence="1" id="KW-0732">Signal</keyword>
<evidence type="ECO:0000259" key="2">
    <source>
        <dbReference type="PROSITE" id="PS50106"/>
    </source>
</evidence>
<feature type="signal peptide" evidence="1">
    <location>
        <begin position="1"/>
        <end position="18"/>
    </location>
</feature>
<protein>
    <submittedName>
        <fullName evidence="3">M61 family metallopeptidase</fullName>
    </submittedName>
</protein>
<organism evidence="3 4">
    <name type="scientific">Vicingus serpentipes</name>
    <dbReference type="NCBI Taxonomy" id="1926625"/>
    <lineage>
        <taxon>Bacteria</taxon>
        <taxon>Pseudomonadati</taxon>
        <taxon>Bacteroidota</taxon>
        <taxon>Flavobacteriia</taxon>
        <taxon>Flavobacteriales</taxon>
        <taxon>Vicingaceae</taxon>
        <taxon>Vicingus</taxon>
    </lineage>
</organism>
<gene>
    <name evidence="3" type="ORF">FRY74_02275</name>
</gene>
<comment type="caution">
    <text evidence="3">The sequence shown here is derived from an EMBL/GenBank/DDBJ whole genome shotgun (WGS) entry which is preliminary data.</text>
</comment>
<keyword evidence="4" id="KW-1185">Reference proteome</keyword>
<dbReference type="SUPFAM" id="SSF55486">
    <property type="entry name" value="Metalloproteases ('zincins'), catalytic domain"/>
    <property type="match status" value="1"/>
</dbReference>
<proteinExistence type="predicted"/>
<dbReference type="InterPro" id="IPR024191">
    <property type="entry name" value="Peptidase_M61"/>
</dbReference>
<dbReference type="InterPro" id="IPR007963">
    <property type="entry name" value="Peptidase_M61_catalytic"/>
</dbReference>
<dbReference type="Pfam" id="PF05299">
    <property type="entry name" value="Peptidase_M61"/>
    <property type="match status" value="1"/>
</dbReference>
<accession>A0A5C6S097</accession>
<dbReference type="Pfam" id="PF17899">
    <property type="entry name" value="Peptidase_M61_N"/>
    <property type="match status" value="1"/>
</dbReference>
<reference evidence="3 4" key="1">
    <citation type="submission" date="2019-08" db="EMBL/GenBank/DDBJ databases">
        <title>Genome of Vicingus serpentipes NCIMB 15042.</title>
        <authorList>
            <person name="Bowman J.P."/>
        </authorList>
    </citation>
    <scope>NUCLEOTIDE SEQUENCE [LARGE SCALE GENOMIC DNA]</scope>
    <source>
        <strain evidence="3 4">NCIMB 15042</strain>
    </source>
</reference>
<dbReference type="InterPro" id="IPR036034">
    <property type="entry name" value="PDZ_sf"/>
</dbReference>
<dbReference type="RefSeq" id="WP_147098200.1">
    <property type="nucleotide sequence ID" value="NZ_VOOS01000001.1"/>
</dbReference>
<evidence type="ECO:0000256" key="1">
    <source>
        <dbReference type="SAM" id="SignalP"/>
    </source>
</evidence>